<dbReference type="CDD" id="cd06173">
    <property type="entry name" value="MFS_MefA_like"/>
    <property type="match status" value="1"/>
</dbReference>
<dbReference type="PANTHER" id="PTHR23513">
    <property type="entry name" value="INTEGRAL MEMBRANE EFFLUX PROTEIN-RELATED"/>
    <property type="match status" value="1"/>
</dbReference>
<feature type="transmembrane region" description="Helical" evidence="7">
    <location>
        <begin position="52"/>
        <end position="72"/>
    </location>
</feature>
<proteinExistence type="predicted"/>
<reference evidence="9" key="1">
    <citation type="journal article" date="2019" name="Int. J. Syst. Evol. Microbiol.">
        <title>The Global Catalogue of Microorganisms (GCM) 10K type strain sequencing project: providing services to taxonomists for standard genome sequencing and annotation.</title>
        <authorList>
            <consortium name="The Broad Institute Genomics Platform"/>
            <consortium name="The Broad Institute Genome Sequencing Center for Infectious Disease"/>
            <person name="Wu L."/>
            <person name="Ma J."/>
        </authorList>
    </citation>
    <scope>NUCLEOTIDE SEQUENCE [LARGE SCALE GENOMIC DNA]</scope>
    <source>
        <strain evidence="9">NBRC 101365</strain>
    </source>
</reference>
<gene>
    <name evidence="8" type="ORF">GCM10007874_31070</name>
</gene>
<name>A0ABQ6CIU5_9HYPH</name>
<dbReference type="PANTHER" id="PTHR23513:SF11">
    <property type="entry name" value="STAPHYLOFERRIN A TRANSPORTER"/>
    <property type="match status" value="1"/>
</dbReference>
<evidence type="ECO:0000313" key="9">
    <source>
        <dbReference type="Proteomes" id="UP001156882"/>
    </source>
</evidence>
<keyword evidence="2" id="KW-0813">Transport</keyword>
<sequence>MQFKSWLGGIGEAFADRNFRLYSVGSVVSWITYFVQQIAFSWVTWEITHSPAWLAVVALLSTVANVLLLPLGGVLADRIDRFRMVVTAYVFDFLKSVALTILAFTGHLTLPAICVCAVLHGVIHAFSVPASYGMMPRFIARERLSSAIAVSSSYTQFAIFAGPAIAGWILVHWGVVAAFATNVVGYLVYFVVVSFLRTPEGYEQRKSGSRSFLRDVPEGARYILRHQGIFALLLMMLAGDALLAAVYQLMPAYSDTLLGAGVGGVSVLLGTGGLGATLAALWLAHGGSALATPLRVFWAFLIFTLAVCWLAVSPNLLWSVVAMLAFGFAGETARTATVSILQLQVDDAQRGRVMSTRFLLQQAAGGLGTLAVGGTAQQIGLRLSLSIAALIALAAWIVACVYRSRILASFHRTTDALER</sequence>
<dbReference type="Pfam" id="PF05977">
    <property type="entry name" value="MFS_3"/>
    <property type="match status" value="1"/>
</dbReference>
<feature type="transmembrane region" description="Helical" evidence="7">
    <location>
        <begin position="110"/>
        <end position="132"/>
    </location>
</feature>
<evidence type="ECO:0000256" key="3">
    <source>
        <dbReference type="ARBA" id="ARBA00022475"/>
    </source>
</evidence>
<dbReference type="EMBL" id="BSPC01000026">
    <property type="protein sequence ID" value="GLS20090.1"/>
    <property type="molecule type" value="Genomic_DNA"/>
</dbReference>
<keyword evidence="5 7" id="KW-1133">Transmembrane helix</keyword>
<feature type="transmembrane region" description="Helical" evidence="7">
    <location>
        <begin position="84"/>
        <end position="104"/>
    </location>
</feature>
<evidence type="ECO:0000256" key="5">
    <source>
        <dbReference type="ARBA" id="ARBA00022989"/>
    </source>
</evidence>
<keyword evidence="6 7" id="KW-0472">Membrane</keyword>
<dbReference type="InterPro" id="IPR010290">
    <property type="entry name" value="TM_effector"/>
</dbReference>
<feature type="transmembrane region" description="Helical" evidence="7">
    <location>
        <begin position="296"/>
        <end position="312"/>
    </location>
</feature>
<evidence type="ECO:0000256" key="6">
    <source>
        <dbReference type="ARBA" id="ARBA00023136"/>
    </source>
</evidence>
<evidence type="ECO:0000256" key="7">
    <source>
        <dbReference type="SAM" id="Phobius"/>
    </source>
</evidence>
<evidence type="ECO:0000256" key="2">
    <source>
        <dbReference type="ARBA" id="ARBA00022448"/>
    </source>
</evidence>
<accession>A0ABQ6CIU5</accession>
<organism evidence="8 9">
    <name type="scientific">Labrys miyagiensis</name>
    <dbReference type="NCBI Taxonomy" id="346912"/>
    <lineage>
        <taxon>Bacteria</taxon>
        <taxon>Pseudomonadati</taxon>
        <taxon>Pseudomonadota</taxon>
        <taxon>Alphaproteobacteria</taxon>
        <taxon>Hyphomicrobiales</taxon>
        <taxon>Xanthobacteraceae</taxon>
        <taxon>Labrys</taxon>
    </lineage>
</organism>
<feature type="transmembrane region" description="Helical" evidence="7">
    <location>
        <begin position="229"/>
        <end position="250"/>
    </location>
</feature>
<dbReference type="RefSeq" id="WP_284313178.1">
    <property type="nucleotide sequence ID" value="NZ_BSPC01000026.1"/>
</dbReference>
<evidence type="ECO:0000313" key="8">
    <source>
        <dbReference type="EMBL" id="GLS20090.1"/>
    </source>
</evidence>
<evidence type="ECO:0000256" key="1">
    <source>
        <dbReference type="ARBA" id="ARBA00004651"/>
    </source>
</evidence>
<dbReference type="SUPFAM" id="SSF103473">
    <property type="entry name" value="MFS general substrate transporter"/>
    <property type="match status" value="1"/>
</dbReference>
<dbReference type="Gene3D" id="1.20.1250.20">
    <property type="entry name" value="MFS general substrate transporter like domains"/>
    <property type="match status" value="1"/>
</dbReference>
<feature type="transmembrane region" description="Helical" evidence="7">
    <location>
        <begin position="175"/>
        <end position="196"/>
    </location>
</feature>
<protein>
    <submittedName>
        <fullName evidence="8">MFS transporter</fullName>
    </submittedName>
</protein>
<comment type="caution">
    <text evidence="8">The sequence shown here is derived from an EMBL/GenBank/DDBJ whole genome shotgun (WGS) entry which is preliminary data.</text>
</comment>
<feature type="transmembrane region" description="Helical" evidence="7">
    <location>
        <begin position="383"/>
        <end position="402"/>
    </location>
</feature>
<feature type="transmembrane region" description="Helical" evidence="7">
    <location>
        <begin position="144"/>
        <end position="169"/>
    </location>
</feature>
<dbReference type="Proteomes" id="UP001156882">
    <property type="component" value="Unassembled WGS sequence"/>
</dbReference>
<evidence type="ECO:0000256" key="4">
    <source>
        <dbReference type="ARBA" id="ARBA00022692"/>
    </source>
</evidence>
<feature type="transmembrane region" description="Helical" evidence="7">
    <location>
        <begin position="21"/>
        <end position="40"/>
    </location>
</feature>
<keyword evidence="3" id="KW-1003">Cell membrane</keyword>
<feature type="transmembrane region" description="Helical" evidence="7">
    <location>
        <begin position="262"/>
        <end position="284"/>
    </location>
</feature>
<keyword evidence="4 7" id="KW-0812">Transmembrane</keyword>
<keyword evidence="9" id="KW-1185">Reference proteome</keyword>
<dbReference type="InterPro" id="IPR036259">
    <property type="entry name" value="MFS_trans_sf"/>
</dbReference>
<comment type="subcellular location">
    <subcellularLocation>
        <location evidence="1">Cell membrane</location>
        <topology evidence="1">Multi-pass membrane protein</topology>
    </subcellularLocation>
</comment>